<proteinExistence type="predicted"/>
<evidence type="ECO:0000313" key="1">
    <source>
        <dbReference type="EMBL" id="KAH3891235.1"/>
    </source>
</evidence>
<reference evidence="1" key="1">
    <citation type="journal article" date="2019" name="bioRxiv">
        <title>The Genome of the Zebra Mussel, Dreissena polymorpha: A Resource for Invasive Species Research.</title>
        <authorList>
            <person name="McCartney M.A."/>
            <person name="Auch B."/>
            <person name="Kono T."/>
            <person name="Mallez S."/>
            <person name="Zhang Y."/>
            <person name="Obille A."/>
            <person name="Becker A."/>
            <person name="Abrahante J.E."/>
            <person name="Garbe J."/>
            <person name="Badalamenti J.P."/>
            <person name="Herman A."/>
            <person name="Mangelson H."/>
            <person name="Liachko I."/>
            <person name="Sullivan S."/>
            <person name="Sone E.D."/>
            <person name="Koren S."/>
            <person name="Silverstein K.A.T."/>
            <person name="Beckman K.B."/>
            <person name="Gohl D.M."/>
        </authorList>
    </citation>
    <scope>NUCLEOTIDE SEQUENCE</scope>
    <source>
        <strain evidence="1">Duluth1</strain>
        <tissue evidence="1">Whole animal</tissue>
    </source>
</reference>
<gene>
    <name evidence="1" type="ORF">DPMN_015328</name>
</gene>
<sequence>MLPCLLCGPLAAPLHTWFHGWAWWAPSTTHVQPPFSSAWVQTLLIWQASSAPAWYTPDHRFILDQSGDVHMVAD</sequence>
<accession>A0A9D4NBA6</accession>
<reference evidence="1" key="2">
    <citation type="submission" date="2020-11" db="EMBL/GenBank/DDBJ databases">
        <authorList>
            <person name="McCartney M.A."/>
            <person name="Auch B."/>
            <person name="Kono T."/>
            <person name="Mallez S."/>
            <person name="Becker A."/>
            <person name="Gohl D.M."/>
            <person name="Silverstein K.A.T."/>
            <person name="Koren S."/>
            <person name="Bechman K.B."/>
            <person name="Herman A."/>
            <person name="Abrahante J.E."/>
            <person name="Garbe J."/>
        </authorList>
    </citation>
    <scope>NUCLEOTIDE SEQUENCE</scope>
    <source>
        <strain evidence="1">Duluth1</strain>
        <tissue evidence="1">Whole animal</tissue>
    </source>
</reference>
<comment type="caution">
    <text evidence="1">The sequence shown here is derived from an EMBL/GenBank/DDBJ whole genome shotgun (WGS) entry which is preliminary data.</text>
</comment>
<keyword evidence="2" id="KW-1185">Reference proteome</keyword>
<dbReference type="AlphaFoldDB" id="A0A9D4NBA6"/>
<organism evidence="1 2">
    <name type="scientific">Dreissena polymorpha</name>
    <name type="common">Zebra mussel</name>
    <name type="synonym">Mytilus polymorpha</name>
    <dbReference type="NCBI Taxonomy" id="45954"/>
    <lineage>
        <taxon>Eukaryota</taxon>
        <taxon>Metazoa</taxon>
        <taxon>Spiralia</taxon>
        <taxon>Lophotrochozoa</taxon>
        <taxon>Mollusca</taxon>
        <taxon>Bivalvia</taxon>
        <taxon>Autobranchia</taxon>
        <taxon>Heteroconchia</taxon>
        <taxon>Euheterodonta</taxon>
        <taxon>Imparidentia</taxon>
        <taxon>Neoheterodontei</taxon>
        <taxon>Myida</taxon>
        <taxon>Dreissenoidea</taxon>
        <taxon>Dreissenidae</taxon>
        <taxon>Dreissena</taxon>
    </lineage>
</organism>
<protein>
    <submittedName>
        <fullName evidence="1">Uncharacterized protein</fullName>
    </submittedName>
</protein>
<evidence type="ECO:0000313" key="2">
    <source>
        <dbReference type="Proteomes" id="UP000828390"/>
    </source>
</evidence>
<dbReference type="EMBL" id="JAIWYP010000001">
    <property type="protein sequence ID" value="KAH3891235.1"/>
    <property type="molecule type" value="Genomic_DNA"/>
</dbReference>
<dbReference type="Proteomes" id="UP000828390">
    <property type="component" value="Unassembled WGS sequence"/>
</dbReference>
<name>A0A9D4NBA6_DREPO</name>